<dbReference type="NCBIfam" id="NF008362">
    <property type="entry name" value="PRK11152.1"/>
    <property type="match status" value="1"/>
</dbReference>
<accession>A0A142B980</accession>
<name>A0A142B980_9GAMM</name>
<protein>
    <submittedName>
        <fullName evidence="1">Acetolactate synthase 2 regulatory subunit</fullName>
        <ecNumber evidence="1">2.2.1.6</ecNumber>
    </submittedName>
</protein>
<dbReference type="InterPro" id="IPR045865">
    <property type="entry name" value="ACT-like_dom_sf"/>
</dbReference>
<proteinExistence type="predicted"/>
<dbReference type="STRING" id="570277.EZMO1_1108"/>
<evidence type="ECO:0000313" key="1">
    <source>
        <dbReference type="EMBL" id="AMO55306.1"/>
    </source>
</evidence>
<dbReference type="SUPFAM" id="SSF55021">
    <property type="entry name" value="ACT-like"/>
    <property type="match status" value="1"/>
</dbReference>
<dbReference type="AlphaFoldDB" id="A0A142B980"/>
<dbReference type="RefSeq" id="WP_034874859.1">
    <property type="nucleotide sequence ID" value="NZ_CP013251.1"/>
</dbReference>
<reference evidence="1 2" key="1">
    <citation type="journal article" date="2016" name="Front. Microbiol.">
        <title>Genomic Insight into the Host-Endosymbiont Relationship of Endozoicomonas montiporae CL-33(T) with its Coral Host.</title>
        <authorList>
            <person name="Ding J.-Y."/>
            <person name="Shiu J.-H."/>
            <person name="Chen W.-M."/>
            <person name="Chiang Y.-R."/>
            <person name="Tang S.-L."/>
        </authorList>
    </citation>
    <scope>NUCLEOTIDE SEQUENCE [LARGE SCALE GENOMIC DNA]</scope>
    <source>
        <strain evidence="1 2">CL-33</strain>
    </source>
</reference>
<dbReference type="PATRIC" id="fig|570277.3.peg.1206"/>
<evidence type="ECO:0000313" key="2">
    <source>
        <dbReference type="Proteomes" id="UP000071065"/>
    </source>
</evidence>
<dbReference type="Proteomes" id="UP000071065">
    <property type="component" value="Chromosome"/>
</dbReference>
<organism evidence="1 2">
    <name type="scientific">Endozoicomonas montiporae CL-33</name>
    <dbReference type="NCBI Taxonomy" id="570277"/>
    <lineage>
        <taxon>Bacteria</taxon>
        <taxon>Pseudomonadati</taxon>
        <taxon>Pseudomonadota</taxon>
        <taxon>Gammaproteobacteria</taxon>
        <taxon>Oceanospirillales</taxon>
        <taxon>Endozoicomonadaceae</taxon>
        <taxon>Endozoicomonas</taxon>
    </lineage>
</organism>
<sequence>MNTFETASCYAIRIECQKKPEVMERILRTVRHRGFELQTINMTQSDCGEKVHADMTVSGCRPLNFLTSQIEKLYDVLLVAKDSCQQNSDSIHFTSTVSLSL</sequence>
<gene>
    <name evidence="1" type="primary">ilvM</name>
    <name evidence="1" type="ORF">EZMO1_1108</name>
</gene>
<keyword evidence="1" id="KW-0808">Transferase</keyword>
<dbReference type="Gene3D" id="3.30.70.260">
    <property type="match status" value="1"/>
</dbReference>
<dbReference type="EMBL" id="CP013251">
    <property type="protein sequence ID" value="AMO55306.1"/>
    <property type="molecule type" value="Genomic_DNA"/>
</dbReference>
<dbReference type="Pfam" id="PF13710">
    <property type="entry name" value="ACT_5"/>
    <property type="match status" value="1"/>
</dbReference>
<dbReference type="EC" id="2.2.1.6" evidence="1"/>
<dbReference type="KEGG" id="emp:EZMO1_1108"/>
<dbReference type="OrthoDB" id="6198158at2"/>
<dbReference type="GO" id="GO:0003984">
    <property type="term" value="F:acetolactate synthase activity"/>
    <property type="evidence" value="ECO:0007669"/>
    <property type="project" value="UniProtKB-EC"/>
</dbReference>